<dbReference type="InterPro" id="IPR001841">
    <property type="entry name" value="Znf_RING"/>
</dbReference>
<dbReference type="CDD" id="cd16454">
    <property type="entry name" value="RING-H2_PA-TM-RING"/>
    <property type="match status" value="1"/>
</dbReference>
<organism evidence="11 12">
    <name type="scientific">Thalassiosira pseudonana</name>
    <name type="common">Marine diatom</name>
    <name type="synonym">Cyclotella nana</name>
    <dbReference type="NCBI Taxonomy" id="35128"/>
    <lineage>
        <taxon>Eukaryota</taxon>
        <taxon>Sar</taxon>
        <taxon>Stramenopiles</taxon>
        <taxon>Ochrophyta</taxon>
        <taxon>Bacillariophyta</taxon>
        <taxon>Coscinodiscophyceae</taxon>
        <taxon>Thalassiosirophycidae</taxon>
        <taxon>Thalassiosirales</taxon>
        <taxon>Thalassiosiraceae</taxon>
        <taxon>Thalassiosira</taxon>
    </lineage>
</organism>
<dbReference type="EC" id="2.3.2.27" evidence="2"/>
<feature type="domain" description="RING-type" evidence="10">
    <location>
        <begin position="357"/>
        <end position="398"/>
    </location>
</feature>
<dbReference type="KEGG" id="tps:THAPSDRAFT_21152"/>
<dbReference type="GO" id="GO:0008270">
    <property type="term" value="F:zinc ion binding"/>
    <property type="evidence" value="ECO:0007669"/>
    <property type="project" value="UniProtKB-KW"/>
</dbReference>
<reference evidence="11 12" key="1">
    <citation type="journal article" date="2004" name="Science">
        <title>The genome of the diatom Thalassiosira pseudonana: ecology, evolution, and metabolism.</title>
        <authorList>
            <person name="Armbrust E.V."/>
            <person name="Berges J.A."/>
            <person name="Bowler C."/>
            <person name="Green B.R."/>
            <person name="Martinez D."/>
            <person name="Putnam N.H."/>
            <person name="Zhou S."/>
            <person name="Allen A.E."/>
            <person name="Apt K.E."/>
            <person name="Bechner M."/>
            <person name="Brzezinski M.A."/>
            <person name="Chaal B.K."/>
            <person name="Chiovitti A."/>
            <person name="Davis A.K."/>
            <person name="Demarest M.S."/>
            <person name="Detter J.C."/>
            <person name="Glavina T."/>
            <person name="Goodstein D."/>
            <person name="Hadi M.Z."/>
            <person name="Hellsten U."/>
            <person name="Hildebrand M."/>
            <person name="Jenkins B.D."/>
            <person name="Jurka J."/>
            <person name="Kapitonov V.V."/>
            <person name="Kroger N."/>
            <person name="Lau W.W."/>
            <person name="Lane T.W."/>
            <person name="Larimer F.W."/>
            <person name="Lippmeier J.C."/>
            <person name="Lucas S."/>
            <person name="Medina M."/>
            <person name="Montsant A."/>
            <person name="Obornik M."/>
            <person name="Parker M.S."/>
            <person name="Palenik B."/>
            <person name="Pazour G.J."/>
            <person name="Richardson P.M."/>
            <person name="Rynearson T.A."/>
            <person name="Saito M.A."/>
            <person name="Schwartz D.C."/>
            <person name="Thamatrakoln K."/>
            <person name="Valentin K."/>
            <person name="Vardi A."/>
            <person name="Wilkerson F.P."/>
            <person name="Rokhsar D.S."/>
        </authorList>
    </citation>
    <scope>NUCLEOTIDE SEQUENCE [LARGE SCALE GENOMIC DNA]</scope>
    <source>
        <strain evidence="11 12">CCMP1335</strain>
    </source>
</reference>
<dbReference type="InterPro" id="IPR045191">
    <property type="entry name" value="MBR1/2-like"/>
</dbReference>
<dbReference type="PANTHER" id="PTHR22937">
    <property type="entry name" value="E3 UBIQUITIN-PROTEIN LIGASE RNF165"/>
    <property type="match status" value="1"/>
</dbReference>
<keyword evidence="4" id="KW-0479">Metal-binding</keyword>
<evidence type="ECO:0000256" key="1">
    <source>
        <dbReference type="ARBA" id="ARBA00000900"/>
    </source>
</evidence>
<dbReference type="InParanoid" id="B8BTL4"/>
<evidence type="ECO:0000256" key="6">
    <source>
        <dbReference type="ARBA" id="ARBA00022786"/>
    </source>
</evidence>
<dbReference type="SUPFAM" id="SSF57850">
    <property type="entry name" value="RING/U-box"/>
    <property type="match status" value="1"/>
</dbReference>
<dbReference type="AlphaFoldDB" id="B8BTL4"/>
<keyword evidence="12" id="KW-1185">Reference proteome</keyword>
<sequence>MFARMWLRPRRHGHEQVSQQEGGDGPVIVVINGSDAVTSSNDGSSGAAANDDNEPSDAEQQRSQDEISPSNSNVSDDANNSNASSPTQDIVQHPHPITHPFLTSQIQTERHIRYRRQSTCTLLMLFFLVRLWIEAIIEKDVGLLFLSAMGTTWTYRWWNLRREEEEEFDRQIVENENGNNTSNGNAVGNGSGRDLAMNFDPDLGLMSFQAQMALAILESQQQMFENGGYGGNDRSDVHAGPGVSGEAKQKWKKFEWGDGDDLEVKKLTSGETAALSSEGTAGTTLSRPCSSTTIQRVGSNGSNYGSVSTAPTELEEDDEINVGMEVSNCNTTTKACPSSPSKLEDGLLLSDDEEPSCSICLCEYEKGDAVTRLPCHHIYHKSCLDSWTTNHVRCPLCNYDLMEGFDPPAIQAGQQQPRNGASVVGRLIRARRSSTSRRRLANVLAAMEDSIV</sequence>
<feature type="compositionally biased region" description="Low complexity" evidence="9">
    <location>
        <begin position="68"/>
        <end position="86"/>
    </location>
</feature>
<dbReference type="Pfam" id="PF13639">
    <property type="entry name" value="zf-RING_2"/>
    <property type="match status" value="1"/>
</dbReference>
<dbReference type="RefSeq" id="XP_002287178.1">
    <property type="nucleotide sequence ID" value="XM_002287142.1"/>
</dbReference>
<name>B8BTL4_THAPS</name>
<dbReference type="InterPro" id="IPR013083">
    <property type="entry name" value="Znf_RING/FYVE/PHD"/>
</dbReference>
<evidence type="ECO:0000256" key="9">
    <source>
        <dbReference type="SAM" id="MobiDB-lite"/>
    </source>
</evidence>
<keyword evidence="3" id="KW-0808">Transferase</keyword>
<evidence type="ECO:0000256" key="3">
    <source>
        <dbReference type="ARBA" id="ARBA00022679"/>
    </source>
</evidence>
<dbReference type="eggNOG" id="KOG0800">
    <property type="taxonomic scope" value="Eukaryota"/>
</dbReference>
<dbReference type="PANTHER" id="PTHR22937:SF65">
    <property type="entry name" value="E3 UBIQUITIN-PROTEIN LIGASE ARK2C"/>
    <property type="match status" value="1"/>
</dbReference>
<comment type="catalytic activity">
    <reaction evidence="1">
        <text>S-ubiquitinyl-[E2 ubiquitin-conjugating enzyme]-L-cysteine + [acceptor protein]-L-lysine = [E2 ubiquitin-conjugating enzyme]-L-cysteine + N(6)-ubiquitinyl-[acceptor protein]-L-lysine.</text>
        <dbReference type="EC" id="2.3.2.27"/>
    </reaction>
</comment>
<evidence type="ECO:0000256" key="8">
    <source>
        <dbReference type="PROSITE-ProRule" id="PRU00175"/>
    </source>
</evidence>
<dbReference type="PROSITE" id="PS50089">
    <property type="entry name" value="ZF_RING_2"/>
    <property type="match status" value="1"/>
</dbReference>
<keyword evidence="6" id="KW-0833">Ubl conjugation pathway</keyword>
<evidence type="ECO:0000256" key="5">
    <source>
        <dbReference type="ARBA" id="ARBA00022771"/>
    </source>
</evidence>
<dbReference type="Gene3D" id="3.30.40.10">
    <property type="entry name" value="Zinc/RING finger domain, C3HC4 (zinc finger)"/>
    <property type="match status" value="1"/>
</dbReference>
<evidence type="ECO:0000256" key="2">
    <source>
        <dbReference type="ARBA" id="ARBA00012483"/>
    </source>
</evidence>
<evidence type="ECO:0000256" key="7">
    <source>
        <dbReference type="ARBA" id="ARBA00022833"/>
    </source>
</evidence>
<protein>
    <recommendedName>
        <fullName evidence="2">RING-type E3 ubiquitin transferase</fullName>
        <ecNumber evidence="2">2.3.2.27</ecNumber>
    </recommendedName>
</protein>
<accession>B8BTL4</accession>
<keyword evidence="5 8" id="KW-0863">Zinc-finger</keyword>
<dbReference type="OMA" id="NSWVESH"/>
<dbReference type="EMBL" id="CM000639">
    <property type="protein sequence ID" value="EED94621.1"/>
    <property type="molecule type" value="Genomic_DNA"/>
</dbReference>
<dbReference type="PaxDb" id="35128-Thaps21152"/>
<evidence type="ECO:0000313" key="12">
    <source>
        <dbReference type="Proteomes" id="UP000001449"/>
    </source>
</evidence>
<evidence type="ECO:0000259" key="10">
    <source>
        <dbReference type="PROSITE" id="PS50089"/>
    </source>
</evidence>
<dbReference type="HOGENOM" id="CLU_606233_0_0_1"/>
<dbReference type="STRING" id="35128.B8BTL4"/>
<reference evidence="11 12" key="2">
    <citation type="journal article" date="2008" name="Nature">
        <title>The Phaeodactylum genome reveals the evolutionary history of diatom genomes.</title>
        <authorList>
            <person name="Bowler C."/>
            <person name="Allen A.E."/>
            <person name="Badger J.H."/>
            <person name="Grimwood J."/>
            <person name="Jabbari K."/>
            <person name="Kuo A."/>
            <person name="Maheswari U."/>
            <person name="Martens C."/>
            <person name="Maumus F."/>
            <person name="Otillar R.P."/>
            <person name="Rayko E."/>
            <person name="Salamov A."/>
            <person name="Vandepoele K."/>
            <person name="Beszteri B."/>
            <person name="Gruber A."/>
            <person name="Heijde M."/>
            <person name="Katinka M."/>
            <person name="Mock T."/>
            <person name="Valentin K."/>
            <person name="Verret F."/>
            <person name="Berges J.A."/>
            <person name="Brownlee C."/>
            <person name="Cadoret J.P."/>
            <person name="Chiovitti A."/>
            <person name="Choi C.J."/>
            <person name="Coesel S."/>
            <person name="De Martino A."/>
            <person name="Detter J.C."/>
            <person name="Durkin C."/>
            <person name="Falciatore A."/>
            <person name="Fournet J."/>
            <person name="Haruta M."/>
            <person name="Huysman M.J."/>
            <person name="Jenkins B.D."/>
            <person name="Jiroutova K."/>
            <person name="Jorgensen R.E."/>
            <person name="Joubert Y."/>
            <person name="Kaplan A."/>
            <person name="Kroger N."/>
            <person name="Kroth P.G."/>
            <person name="La Roche J."/>
            <person name="Lindquist E."/>
            <person name="Lommer M."/>
            <person name="Martin-Jezequel V."/>
            <person name="Lopez P.J."/>
            <person name="Lucas S."/>
            <person name="Mangogna M."/>
            <person name="McGinnis K."/>
            <person name="Medlin L.K."/>
            <person name="Montsant A."/>
            <person name="Oudot-Le Secq M.P."/>
            <person name="Napoli C."/>
            <person name="Obornik M."/>
            <person name="Parker M.S."/>
            <person name="Petit J.L."/>
            <person name="Porcel B.M."/>
            <person name="Poulsen N."/>
            <person name="Robison M."/>
            <person name="Rychlewski L."/>
            <person name="Rynearson T.A."/>
            <person name="Schmutz J."/>
            <person name="Shapiro H."/>
            <person name="Siaut M."/>
            <person name="Stanley M."/>
            <person name="Sussman M.R."/>
            <person name="Taylor A.R."/>
            <person name="Vardi A."/>
            <person name="von Dassow P."/>
            <person name="Vyverman W."/>
            <person name="Willis A."/>
            <person name="Wyrwicz L.S."/>
            <person name="Rokhsar D.S."/>
            <person name="Weissenbach J."/>
            <person name="Armbrust E.V."/>
            <person name="Green B.R."/>
            <person name="Van de Peer Y."/>
            <person name="Grigoriev I.V."/>
        </authorList>
    </citation>
    <scope>NUCLEOTIDE SEQUENCE [LARGE SCALE GENOMIC DNA]</scope>
    <source>
        <strain evidence="11 12">CCMP1335</strain>
    </source>
</reference>
<evidence type="ECO:0000313" key="11">
    <source>
        <dbReference type="EMBL" id="EED94621.1"/>
    </source>
</evidence>
<dbReference type="Proteomes" id="UP000001449">
    <property type="component" value="Chromosome 2"/>
</dbReference>
<dbReference type="GeneID" id="7448637"/>
<evidence type="ECO:0000256" key="4">
    <source>
        <dbReference type="ARBA" id="ARBA00022723"/>
    </source>
</evidence>
<proteinExistence type="predicted"/>
<feature type="region of interest" description="Disordered" evidence="9">
    <location>
        <begin position="1"/>
        <end position="102"/>
    </location>
</feature>
<keyword evidence="7" id="KW-0862">Zinc</keyword>
<dbReference type="GO" id="GO:0061630">
    <property type="term" value="F:ubiquitin protein ligase activity"/>
    <property type="evidence" value="ECO:0007669"/>
    <property type="project" value="UniProtKB-EC"/>
</dbReference>
<dbReference type="SMART" id="SM00184">
    <property type="entry name" value="RING"/>
    <property type="match status" value="1"/>
</dbReference>
<feature type="compositionally biased region" description="Low complexity" evidence="9">
    <location>
        <begin position="39"/>
        <end position="50"/>
    </location>
</feature>
<gene>
    <name evidence="11" type="ORF">THAPSDRAFT_21152</name>
</gene>